<evidence type="ECO:0000256" key="1">
    <source>
        <dbReference type="SAM" id="Phobius"/>
    </source>
</evidence>
<evidence type="ECO:0000313" key="4">
    <source>
        <dbReference type="Proteomes" id="UP000016223"/>
    </source>
</evidence>
<reference evidence="3 4" key="1">
    <citation type="submission" date="2012-10" db="EMBL/GenBank/DDBJ databases">
        <title>Genome sequence of Variovorax paradoxus B4.</title>
        <authorList>
            <person name="Schuldes J."/>
            <person name="Brandt U."/>
            <person name="Hiessl S."/>
            <person name="Wuebbeler J.H."/>
            <person name="Thuermer A."/>
            <person name="Steinbuechel A."/>
            <person name="Daniel R."/>
        </authorList>
    </citation>
    <scope>NUCLEOTIDE SEQUENCE [LARGE SCALE GENOMIC DNA]</scope>
    <source>
        <strain evidence="3 4">B4</strain>
    </source>
</reference>
<gene>
    <name evidence="3" type="ORF">VAPA_1c46280</name>
</gene>
<dbReference type="RefSeq" id="WP_021009136.1">
    <property type="nucleotide sequence ID" value="NC_022247.1"/>
</dbReference>
<name>T1XGQ8_VARPD</name>
<dbReference type="KEGG" id="vpd:VAPA_1c46280"/>
<evidence type="ECO:0000259" key="2">
    <source>
        <dbReference type="Pfam" id="PF07811"/>
    </source>
</evidence>
<evidence type="ECO:0000313" key="3">
    <source>
        <dbReference type="EMBL" id="AGU51696.1"/>
    </source>
</evidence>
<protein>
    <submittedName>
        <fullName evidence="3">TadE-like protein</fullName>
    </submittedName>
</protein>
<sequence length="163" mass="17656">MSATSIRLRTRTTALGLQRGVAAIEFAFVFVFLFLVMYGLVTFGAIFYTQQAVSRAAEDGARAAMLLPQPPDQESVRQVVFDSLARSLVVPISFNADMASRKTWLSTNVTVTPCSATPGATSCVVTVTYLYKNNRILPSVSLLDTSWVPDNLRSSATAALRPS</sequence>
<accession>T1XGQ8</accession>
<dbReference type="AlphaFoldDB" id="T1XGQ8"/>
<dbReference type="HOGENOM" id="CLU_129220_0_0_4"/>
<dbReference type="InterPro" id="IPR012495">
    <property type="entry name" value="TadE-like_dom"/>
</dbReference>
<feature type="domain" description="TadE-like" evidence="2">
    <location>
        <begin position="20"/>
        <end position="62"/>
    </location>
</feature>
<organism evidence="3 4">
    <name type="scientific">Variovorax paradoxus B4</name>
    <dbReference type="NCBI Taxonomy" id="1246301"/>
    <lineage>
        <taxon>Bacteria</taxon>
        <taxon>Pseudomonadati</taxon>
        <taxon>Pseudomonadota</taxon>
        <taxon>Betaproteobacteria</taxon>
        <taxon>Burkholderiales</taxon>
        <taxon>Comamonadaceae</taxon>
        <taxon>Variovorax</taxon>
    </lineage>
</organism>
<dbReference type="OrthoDB" id="8848264at2"/>
<keyword evidence="1" id="KW-1133">Transmembrane helix</keyword>
<keyword evidence="1" id="KW-0472">Membrane</keyword>
<dbReference type="Pfam" id="PF07811">
    <property type="entry name" value="TadE"/>
    <property type="match status" value="1"/>
</dbReference>
<feature type="transmembrane region" description="Helical" evidence="1">
    <location>
        <begin position="21"/>
        <end position="48"/>
    </location>
</feature>
<dbReference type="EMBL" id="CP003911">
    <property type="protein sequence ID" value="AGU51696.1"/>
    <property type="molecule type" value="Genomic_DNA"/>
</dbReference>
<keyword evidence="1" id="KW-0812">Transmembrane</keyword>
<dbReference type="Proteomes" id="UP000016223">
    <property type="component" value="Chromosome 1"/>
</dbReference>
<proteinExistence type="predicted"/>